<comment type="caution">
    <text evidence="9">The sequence shown here is derived from an EMBL/GenBank/DDBJ whole genome shotgun (WGS) entry which is preliminary data.</text>
</comment>
<dbReference type="PANTHER" id="PTHR43237:SF4">
    <property type="entry name" value="NADP-DEPENDENT MALIC ENZYME"/>
    <property type="match status" value="1"/>
</dbReference>
<evidence type="ECO:0000256" key="2">
    <source>
        <dbReference type="ARBA" id="ARBA00001946"/>
    </source>
</evidence>
<evidence type="ECO:0000259" key="8">
    <source>
        <dbReference type="SMART" id="SM01274"/>
    </source>
</evidence>
<dbReference type="RefSeq" id="WP_309955701.1">
    <property type="nucleotide sequence ID" value="NZ_CP136414.1"/>
</dbReference>
<gene>
    <name evidence="9" type="ORF">J2S36_000745</name>
</gene>
<dbReference type="PIRSF" id="PIRSF000106">
    <property type="entry name" value="ME"/>
    <property type="match status" value="1"/>
</dbReference>
<comment type="similarity">
    <text evidence="3 6">Belongs to the malic enzymes family.</text>
</comment>
<dbReference type="InterPro" id="IPR015884">
    <property type="entry name" value="Malic_enzyme_CS"/>
</dbReference>
<evidence type="ECO:0000313" key="9">
    <source>
        <dbReference type="EMBL" id="MDR6939202.1"/>
    </source>
</evidence>
<organism evidence="9 10">
    <name type="scientific">Arcanobacterium hippocoleae</name>
    <dbReference type="NCBI Taxonomy" id="149017"/>
    <lineage>
        <taxon>Bacteria</taxon>
        <taxon>Bacillati</taxon>
        <taxon>Actinomycetota</taxon>
        <taxon>Actinomycetes</taxon>
        <taxon>Actinomycetales</taxon>
        <taxon>Actinomycetaceae</taxon>
        <taxon>Arcanobacterium</taxon>
    </lineage>
</organism>
<dbReference type="Gene3D" id="3.40.50.720">
    <property type="entry name" value="NAD(P)-binding Rossmann-like Domain"/>
    <property type="match status" value="1"/>
</dbReference>
<dbReference type="Pfam" id="PF03949">
    <property type="entry name" value="Malic_M"/>
    <property type="match status" value="1"/>
</dbReference>
<comment type="cofactor">
    <cofactor evidence="2">
        <name>Mg(2+)</name>
        <dbReference type="ChEBI" id="CHEBI:18420"/>
    </cofactor>
</comment>
<dbReference type="InterPro" id="IPR045213">
    <property type="entry name" value="Malic_NAD-bd_bact_type"/>
</dbReference>
<evidence type="ECO:0000256" key="5">
    <source>
        <dbReference type="ARBA" id="ARBA00023002"/>
    </source>
</evidence>
<comment type="cofactor">
    <cofactor evidence="1">
        <name>Mn(2+)</name>
        <dbReference type="ChEBI" id="CHEBI:29035"/>
    </cofactor>
</comment>
<keyword evidence="4 6" id="KW-0479">Metal-binding</keyword>
<dbReference type="EC" id="1.1.1.38" evidence="9"/>
<dbReference type="SMART" id="SM00919">
    <property type="entry name" value="Malic_M"/>
    <property type="match status" value="1"/>
</dbReference>
<dbReference type="Proteomes" id="UP001266099">
    <property type="component" value="Unassembled WGS sequence"/>
</dbReference>
<feature type="domain" description="Malic enzyme NAD-binding" evidence="7">
    <location>
        <begin position="237"/>
        <end position="459"/>
    </location>
</feature>
<name>A0ABU1T1F0_9ACTO</name>
<evidence type="ECO:0000313" key="10">
    <source>
        <dbReference type="Proteomes" id="UP001266099"/>
    </source>
</evidence>
<evidence type="ECO:0000256" key="3">
    <source>
        <dbReference type="ARBA" id="ARBA00008785"/>
    </source>
</evidence>
<dbReference type="InterPro" id="IPR012302">
    <property type="entry name" value="Malic_NAD-bd"/>
</dbReference>
<dbReference type="EMBL" id="JAVDUJ010000001">
    <property type="protein sequence ID" value="MDR6939202.1"/>
    <property type="molecule type" value="Genomic_DNA"/>
</dbReference>
<dbReference type="InterPro" id="IPR046346">
    <property type="entry name" value="Aminoacid_DH-like_N_sf"/>
</dbReference>
<dbReference type="GO" id="GO:0016491">
    <property type="term" value="F:oxidoreductase activity"/>
    <property type="evidence" value="ECO:0007669"/>
    <property type="project" value="UniProtKB-KW"/>
</dbReference>
<dbReference type="SUPFAM" id="SSF51735">
    <property type="entry name" value="NAD(P)-binding Rossmann-fold domains"/>
    <property type="match status" value="1"/>
</dbReference>
<dbReference type="Pfam" id="PF00390">
    <property type="entry name" value="malic"/>
    <property type="match status" value="1"/>
</dbReference>
<dbReference type="SMART" id="SM01274">
    <property type="entry name" value="malic"/>
    <property type="match status" value="1"/>
</dbReference>
<dbReference type="InterPro" id="IPR051674">
    <property type="entry name" value="Malate_Decarboxylase"/>
</dbReference>
<keyword evidence="5 9" id="KW-0560">Oxidoreductase</keyword>
<dbReference type="InterPro" id="IPR001891">
    <property type="entry name" value="Malic_OxRdtase"/>
</dbReference>
<protein>
    <submittedName>
        <fullName evidence="9">Malate dehydrogenase (Oxaloacetate-decarboxylating)</fullName>
        <ecNumber evidence="9">1.1.1.38</ecNumber>
    </submittedName>
</protein>
<dbReference type="PROSITE" id="PS00331">
    <property type="entry name" value="MALIC_ENZYMES"/>
    <property type="match status" value="1"/>
</dbReference>
<dbReference type="PRINTS" id="PR00072">
    <property type="entry name" value="MALOXRDTASE"/>
</dbReference>
<evidence type="ECO:0000256" key="1">
    <source>
        <dbReference type="ARBA" id="ARBA00001936"/>
    </source>
</evidence>
<dbReference type="CDD" id="cd05311">
    <property type="entry name" value="NAD_bind_2_malic_enz"/>
    <property type="match status" value="1"/>
</dbReference>
<dbReference type="Gene3D" id="3.40.50.10380">
    <property type="entry name" value="Malic enzyme, N-terminal domain"/>
    <property type="match status" value="1"/>
</dbReference>
<evidence type="ECO:0000256" key="4">
    <source>
        <dbReference type="ARBA" id="ARBA00022723"/>
    </source>
</evidence>
<dbReference type="InterPro" id="IPR036291">
    <property type="entry name" value="NAD(P)-bd_dom_sf"/>
</dbReference>
<dbReference type="SUPFAM" id="SSF53223">
    <property type="entry name" value="Aminoacid dehydrogenase-like, N-terminal domain"/>
    <property type="match status" value="1"/>
</dbReference>
<dbReference type="InterPro" id="IPR012301">
    <property type="entry name" value="Malic_N_dom"/>
</dbReference>
<dbReference type="InterPro" id="IPR037062">
    <property type="entry name" value="Malic_N_dom_sf"/>
</dbReference>
<evidence type="ECO:0000259" key="7">
    <source>
        <dbReference type="SMART" id="SM00919"/>
    </source>
</evidence>
<accession>A0ABU1T1F0</accession>
<dbReference type="PANTHER" id="PTHR43237">
    <property type="entry name" value="NADP-DEPENDENT MALIC ENZYME"/>
    <property type="match status" value="1"/>
</dbReference>
<feature type="domain" description="Malic enzyme N-terminal" evidence="8">
    <location>
        <begin position="92"/>
        <end position="225"/>
    </location>
</feature>
<proteinExistence type="inferred from homology"/>
<evidence type="ECO:0000256" key="6">
    <source>
        <dbReference type="RuleBase" id="RU003427"/>
    </source>
</evidence>
<reference evidence="9 10" key="1">
    <citation type="submission" date="2023-07" db="EMBL/GenBank/DDBJ databases">
        <title>Sequencing the genomes of 1000 actinobacteria strains.</title>
        <authorList>
            <person name="Klenk H.-P."/>
        </authorList>
    </citation>
    <scope>NUCLEOTIDE SEQUENCE [LARGE SCALE GENOMIC DNA]</scope>
    <source>
        <strain evidence="9 10">DSM 15539</strain>
    </source>
</reference>
<sequence>MKSIVPSYSVTMRCKIPFESKATPALIQLITQYGALVYGVDTVKTSAHHITVDVTTYCDDFAHAKMIRERLETQEHISVLGMHDAVAQVHLGGKIETGLRRPLKTRQDLGRIYTPGVARICDMIHEDPEKAYKFTSKRNTVAVVTDGTAVLGLGDIGPAAAMPVMEGKAALFKNFANVDAWPICLDTKDTDEIVSIVKAIAPGFGGINLEDISAPRCFEIERRLRAELDIPVFHDDQHGTAVVTLAALINALKVVGKKISDVKIVVSGVGAAGNAIIRLLLKEGAKDIIGCGRAGSLGRFRQEADPDRQWLAENTNPRNVEGSLKEVLVGADVFIGVSSGNILDPEDIGTMASDAIVFAMANPTPEVDPIAAAKYAKVVATGRSDFPNQINNVLVFPGLFRGLLDLRAKAIDVDLLSVAARAIAQEVEPDQLNANYIVPGVFHPDMAYHVADAIKQTFAQDDES</sequence>
<keyword evidence="10" id="KW-1185">Reference proteome</keyword>